<comment type="caution">
    <text evidence="2">The sequence shown here is derived from an EMBL/GenBank/DDBJ whole genome shotgun (WGS) entry which is preliminary data.</text>
</comment>
<evidence type="ECO:0000313" key="2">
    <source>
        <dbReference type="EMBL" id="MBC3478963.1"/>
    </source>
</evidence>
<protein>
    <recommendedName>
        <fullName evidence="1">RapA2 cadherin-like domain-containing protein</fullName>
    </recommendedName>
</protein>
<dbReference type="InterPro" id="IPR013783">
    <property type="entry name" value="Ig-like_fold"/>
</dbReference>
<dbReference type="RefSeq" id="WP_186599234.1">
    <property type="nucleotide sequence ID" value="NZ_JABWRS010000074.1"/>
</dbReference>
<feature type="non-terminal residue" evidence="2">
    <location>
        <position position="89"/>
    </location>
</feature>
<dbReference type="EMBL" id="JABWRS010000074">
    <property type="protein sequence ID" value="MBC3478963.1"/>
    <property type="molecule type" value="Genomic_DNA"/>
</dbReference>
<accession>A0ABR6VEK5</accession>
<proteinExistence type="predicted"/>
<gene>
    <name evidence="2" type="ORF">HU747_25675</name>
</gene>
<name>A0ABR6VEK5_9PSED</name>
<evidence type="ECO:0000313" key="3">
    <source>
        <dbReference type="Proteomes" id="UP000628086"/>
    </source>
</evidence>
<feature type="non-terminal residue" evidence="2">
    <location>
        <position position="1"/>
    </location>
</feature>
<dbReference type="InterPro" id="IPR040853">
    <property type="entry name" value="RapA2_cadherin-like"/>
</dbReference>
<organism evidence="2 3">
    <name type="scientific">Pseudomonas taiwanensis</name>
    <dbReference type="NCBI Taxonomy" id="470150"/>
    <lineage>
        <taxon>Bacteria</taxon>
        <taxon>Pseudomonadati</taxon>
        <taxon>Pseudomonadota</taxon>
        <taxon>Gammaproteobacteria</taxon>
        <taxon>Pseudomonadales</taxon>
        <taxon>Pseudomonadaceae</taxon>
        <taxon>Pseudomonas</taxon>
    </lineage>
</organism>
<dbReference type="Proteomes" id="UP000628086">
    <property type="component" value="Unassembled WGS sequence"/>
</dbReference>
<evidence type="ECO:0000259" key="1">
    <source>
        <dbReference type="Pfam" id="PF17803"/>
    </source>
</evidence>
<dbReference type="Pfam" id="PF17803">
    <property type="entry name" value="Cadherin_4"/>
    <property type="match status" value="1"/>
</dbReference>
<feature type="domain" description="RapA2 cadherin-like" evidence="1">
    <location>
        <begin position="2"/>
        <end position="66"/>
    </location>
</feature>
<keyword evidence="3" id="KW-1185">Reference proteome</keyword>
<sequence>IVDDLPKAYDDSNAVTATEQHTALTGNVLGNDVQGADRVVGGPVIAGTFTGTYGTLVLAADGSYTYTLNTNDPDFKNLGGGGNGLEHFT</sequence>
<dbReference type="NCBIfam" id="TIGR01965">
    <property type="entry name" value="VCBS_repeat"/>
    <property type="match status" value="1"/>
</dbReference>
<reference evidence="2 3" key="1">
    <citation type="journal article" date="2020" name="Microorganisms">
        <title>Reliable Identification of Environmental Pseudomonas Isolates Using the rpoD Gene.</title>
        <authorList>
            <consortium name="The Broad Institute Genome Sequencing Platform"/>
            <person name="Girard L."/>
            <person name="Lood C."/>
            <person name="Rokni-Zadeh H."/>
            <person name="van Noort V."/>
            <person name="Lavigne R."/>
            <person name="De Mot R."/>
        </authorList>
    </citation>
    <scope>NUCLEOTIDE SEQUENCE [LARGE SCALE GENOMIC DNA]</scope>
    <source>
        <strain evidence="2 3">RW7P2</strain>
    </source>
</reference>
<dbReference type="InterPro" id="IPR010221">
    <property type="entry name" value="VCBS_dom"/>
</dbReference>
<dbReference type="Gene3D" id="2.60.40.10">
    <property type="entry name" value="Immunoglobulins"/>
    <property type="match status" value="1"/>
</dbReference>